<keyword evidence="4" id="KW-0175">Coiled coil</keyword>
<evidence type="ECO:0008006" key="7">
    <source>
        <dbReference type="Google" id="ProtNLM"/>
    </source>
</evidence>
<dbReference type="GO" id="GO:0010772">
    <property type="term" value="P:meiotic DNA recombinase assembly involved in reciprocal meiotic recombination"/>
    <property type="evidence" value="ECO:0007669"/>
    <property type="project" value="TreeGrafter"/>
</dbReference>
<organism evidence="5 6">
    <name type="scientific">Phlebiopsis gigantea (strain 11061_1 CR5-6)</name>
    <name type="common">White-rot fungus</name>
    <name type="synonym">Peniophora gigantea</name>
    <dbReference type="NCBI Taxonomy" id="745531"/>
    <lineage>
        <taxon>Eukaryota</taxon>
        <taxon>Fungi</taxon>
        <taxon>Dikarya</taxon>
        <taxon>Basidiomycota</taxon>
        <taxon>Agaricomycotina</taxon>
        <taxon>Agaricomycetes</taxon>
        <taxon>Polyporales</taxon>
        <taxon>Phanerochaetaceae</taxon>
        <taxon>Phlebiopsis</taxon>
    </lineage>
</organism>
<accession>A0A0C3NE72</accession>
<gene>
    <name evidence="5" type="ORF">PHLGIDRAFT_122044</name>
</gene>
<feature type="coiled-coil region" evidence="4">
    <location>
        <begin position="7"/>
        <end position="34"/>
    </location>
</feature>
<dbReference type="GO" id="GO:0032798">
    <property type="term" value="C:Swi5-Sfr1 complex"/>
    <property type="evidence" value="ECO:0007669"/>
    <property type="project" value="TreeGrafter"/>
</dbReference>
<keyword evidence="6" id="KW-1185">Reference proteome</keyword>
<evidence type="ECO:0000313" key="6">
    <source>
        <dbReference type="Proteomes" id="UP000053257"/>
    </source>
</evidence>
<dbReference type="OrthoDB" id="255837at2759"/>
<evidence type="ECO:0000256" key="2">
    <source>
        <dbReference type="ARBA" id="ARBA00022763"/>
    </source>
</evidence>
<proteinExistence type="inferred from homology"/>
<dbReference type="Proteomes" id="UP000053257">
    <property type="component" value="Unassembled WGS sequence"/>
</dbReference>
<dbReference type="HOGENOM" id="CLU_106110_4_0_1"/>
<dbReference type="PANTHER" id="PTHR28529">
    <property type="entry name" value="DNA REPAIR PROTEIN SWI5 HOMOLOG"/>
    <property type="match status" value="1"/>
</dbReference>
<evidence type="ECO:0000313" key="5">
    <source>
        <dbReference type="EMBL" id="KIP02909.1"/>
    </source>
</evidence>
<sequence>MHATMTSKKQQERIATLESEIQELQAVLGEGEDAEVIVSSHIKLLHRYNESKDAAQILMGRLAAHRGATIRQLHNEYGLTDRD</sequence>
<name>A0A0C3NE72_PHLG1</name>
<keyword evidence="3" id="KW-0234">DNA repair</keyword>
<protein>
    <recommendedName>
        <fullName evidence="7">DNA repair protein SWI5 homolog</fullName>
    </recommendedName>
</protein>
<reference evidence="5 6" key="1">
    <citation type="journal article" date="2014" name="PLoS Genet.">
        <title>Analysis of the Phlebiopsis gigantea genome, transcriptome and secretome provides insight into its pioneer colonization strategies of wood.</title>
        <authorList>
            <person name="Hori C."/>
            <person name="Ishida T."/>
            <person name="Igarashi K."/>
            <person name="Samejima M."/>
            <person name="Suzuki H."/>
            <person name="Master E."/>
            <person name="Ferreira P."/>
            <person name="Ruiz-Duenas F.J."/>
            <person name="Held B."/>
            <person name="Canessa P."/>
            <person name="Larrondo L.F."/>
            <person name="Schmoll M."/>
            <person name="Druzhinina I.S."/>
            <person name="Kubicek C.P."/>
            <person name="Gaskell J.A."/>
            <person name="Kersten P."/>
            <person name="St John F."/>
            <person name="Glasner J."/>
            <person name="Sabat G."/>
            <person name="Splinter BonDurant S."/>
            <person name="Syed K."/>
            <person name="Yadav J."/>
            <person name="Mgbeahuruike A.C."/>
            <person name="Kovalchuk A."/>
            <person name="Asiegbu F.O."/>
            <person name="Lackner G."/>
            <person name="Hoffmeister D."/>
            <person name="Rencoret J."/>
            <person name="Gutierrez A."/>
            <person name="Sun H."/>
            <person name="Lindquist E."/>
            <person name="Barry K."/>
            <person name="Riley R."/>
            <person name="Grigoriev I.V."/>
            <person name="Henrissat B."/>
            <person name="Kues U."/>
            <person name="Berka R.M."/>
            <person name="Martinez A.T."/>
            <person name="Covert S.F."/>
            <person name="Blanchette R.A."/>
            <person name="Cullen D."/>
        </authorList>
    </citation>
    <scope>NUCLEOTIDE SEQUENCE [LARGE SCALE GENOMIC DNA]</scope>
    <source>
        <strain evidence="5 6">11061_1 CR5-6</strain>
    </source>
</reference>
<dbReference type="AlphaFoldDB" id="A0A0C3NE72"/>
<dbReference type="PANTHER" id="PTHR28529:SF2">
    <property type="entry name" value="DNA REPAIR PROTEIN SWI5 HOMOLOG"/>
    <property type="match status" value="1"/>
</dbReference>
<keyword evidence="2" id="KW-0227">DNA damage</keyword>
<evidence type="ECO:0000256" key="1">
    <source>
        <dbReference type="ARBA" id="ARBA00008060"/>
    </source>
</evidence>
<evidence type="ECO:0000256" key="3">
    <source>
        <dbReference type="ARBA" id="ARBA00023204"/>
    </source>
</evidence>
<dbReference type="InterPro" id="IPR010760">
    <property type="entry name" value="DNA-repair_Swi5"/>
</dbReference>
<dbReference type="EMBL" id="KN840645">
    <property type="protein sequence ID" value="KIP02909.1"/>
    <property type="molecule type" value="Genomic_DNA"/>
</dbReference>
<dbReference type="Pfam" id="PF07061">
    <property type="entry name" value="Swi5"/>
    <property type="match status" value="1"/>
</dbReference>
<dbReference type="GO" id="GO:0034974">
    <property type="term" value="C:Swi5-Swi2 complex"/>
    <property type="evidence" value="ECO:0007669"/>
    <property type="project" value="TreeGrafter"/>
</dbReference>
<dbReference type="GO" id="GO:0000709">
    <property type="term" value="P:meiotic joint molecule formation"/>
    <property type="evidence" value="ECO:0007669"/>
    <property type="project" value="TreeGrafter"/>
</dbReference>
<dbReference type="Gene3D" id="1.20.5.170">
    <property type="match status" value="1"/>
</dbReference>
<comment type="similarity">
    <text evidence="1">Belongs to the SWI5/SAE3 family.</text>
</comment>
<evidence type="ECO:0000256" key="4">
    <source>
        <dbReference type="SAM" id="Coils"/>
    </source>
</evidence>